<evidence type="ECO:0000256" key="8">
    <source>
        <dbReference type="ARBA" id="ARBA00022737"/>
    </source>
</evidence>
<organism evidence="15">
    <name type="scientific">Oikopleura dioica</name>
    <name type="common">Tunicate</name>
    <dbReference type="NCBI Taxonomy" id="34765"/>
    <lineage>
        <taxon>Eukaryota</taxon>
        <taxon>Metazoa</taxon>
        <taxon>Chordata</taxon>
        <taxon>Tunicata</taxon>
        <taxon>Appendicularia</taxon>
        <taxon>Copelata</taxon>
        <taxon>Oikopleuridae</taxon>
        <taxon>Oikopleura</taxon>
    </lineage>
</organism>
<keyword evidence="8" id="KW-0677">Repeat</keyword>
<dbReference type="GO" id="GO:0036297">
    <property type="term" value="P:interstrand cross-link repair"/>
    <property type="evidence" value="ECO:0007669"/>
    <property type="project" value="InterPro"/>
</dbReference>
<evidence type="ECO:0000256" key="13">
    <source>
        <dbReference type="PROSITE-ProRule" id="PRU00221"/>
    </source>
</evidence>
<evidence type="ECO:0000259" key="14">
    <source>
        <dbReference type="Pfam" id="PF23419"/>
    </source>
</evidence>
<sequence>KQIEEMSAANTTLRTKLNVSEAELRITKETLKSNEAVIHHLRMNRSSSAVDLTQTSKRHFPKFVLRKEEKLIKETNQPGQKDACRLLAVDDPLRTTILCATSISSEKTTDFSTFTHGICVIDIKTMARSKYVATHKAAIKDIEFNSGYLLTGSMDKSMKVIDLENSRITRNLPTTFPVWSVTWNRGKQLVYGGCKASIVEFDLRTKENKPTRTIDVPGGDYQQIHSLFFKNNGLLCGQYKMYQWIGLENTTTASIISQEDGNGMPFHVYGDNLLATFRNKPPQTKFSKLSFSSSQSQEEGRRLTNDVVKTFSVSHQHDKMLRDKLLNFDDHLVAACTNQQTGSLQLCVLVFRIIFERFQARFSTVRTSTTSTATRRTKTRTSMLLLATPKPTTTATANSTEKKRSI</sequence>
<protein>
    <recommendedName>
        <fullName evidence="5">RING-type E3 ubiquitin transferase</fullName>
        <ecNumber evidence="5">2.3.2.27</ecNumber>
    </recommendedName>
</protein>
<dbReference type="PROSITE" id="PS50082">
    <property type="entry name" value="WD_REPEATS_2"/>
    <property type="match status" value="1"/>
</dbReference>
<evidence type="ECO:0000256" key="2">
    <source>
        <dbReference type="ARBA" id="ARBA00004322"/>
    </source>
</evidence>
<reference evidence="15" key="1">
    <citation type="journal article" date="2010" name="Science">
        <title>Plasticity of animal genome architecture unmasked by rapid evolution of a pelagic tunicate.</title>
        <authorList>
            <person name="Denoeud F."/>
            <person name="Henriet S."/>
            <person name="Mungpakdee S."/>
            <person name="Aury J.M."/>
            <person name="Da Silva C."/>
            <person name="Brinkmann H."/>
            <person name="Mikhaleva J."/>
            <person name="Olsen L.C."/>
            <person name="Jubin C."/>
            <person name="Canestro C."/>
            <person name="Bouquet J.M."/>
            <person name="Danks G."/>
            <person name="Poulain J."/>
            <person name="Campsteijn C."/>
            <person name="Adamski M."/>
            <person name="Cross I."/>
            <person name="Yadetie F."/>
            <person name="Muffato M."/>
            <person name="Louis A."/>
            <person name="Butcher S."/>
            <person name="Tsagkogeorga G."/>
            <person name="Konrad A."/>
            <person name="Singh S."/>
            <person name="Jensen M.F."/>
            <person name="Cong E.H."/>
            <person name="Eikeseth-Otteraa H."/>
            <person name="Noel B."/>
            <person name="Anthouard V."/>
            <person name="Porcel B.M."/>
            <person name="Kachouri-Lafond R."/>
            <person name="Nishino A."/>
            <person name="Ugolini M."/>
            <person name="Chourrout P."/>
            <person name="Nishida H."/>
            <person name="Aasland R."/>
            <person name="Huzurbazar S."/>
            <person name="Westhof E."/>
            <person name="Delsuc F."/>
            <person name="Lehrach H."/>
            <person name="Reinhardt R."/>
            <person name="Weissenbach J."/>
            <person name="Roy S.W."/>
            <person name="Artiguenave F."/>
            <person name="Postlethwait J.H."/>
            <person name="Manak J.R."/>
            <person name="Thompson E.M."/>
            <person name="Jaillon O."/>
            <person name="Du Pasquier L."/>
            <person name="Boudinot P."/>
            <person name="Liberles D.A."/>
            <person name="Volff J.N."/>
            <person name="Philippe H."/>
            <person name="Lenhard B."/>
            <person name="Roest Crollius H."/>
            <person name="Wincker P."/>
            <person name="Chourrout D."/>
        </authorList>
    </citation>
    <scope>NUCLEOTIDE SEQUENCE [LARGE SCALE GENOMIC DNA]</scope>
</reference>
<evidence type="ECO:0000256" key="10">
    <source>
        <dbReference type="ARBA" id="ARBA00022786"/>
    </source>
</evidence>
<dbReference type="InterPro" id="IPR015943">
    <property type="entry name" value="WD40/YVTN_repeat-like_dom_sf"/>
</dbReference>
<accession>E4YXT6</accession>
<name>E4YXT6_OIKDI</name>
<keyword evidence="7" id="KW-0808">Transferase</keyword>
<evidence type="ECO:0000256" key="7">
    <source>
        <dbReference type="ARBA" id="ARBA00022679"/>
    </source>
</evidence>
<keyword evidence="6" id="KW-0963">Cytoplasm</keyword>
<comment type="subcellular location">
    <subcellularLocation>
        <location evidence="3">Cytoplasm</location>
    </subcellularLocation>
    <subcellularLocation>
        <location evidence="2">Nucleus</location>
        <location evidence="2">PML body</location>
    </subcellularLocation>
</comment>
<dbReference type="InterPro" id="IPR056527">
    <property type="entry name" value="WD40_RFWD3"/>
</dbReference>
<keyword evidence="12" id="KW-0539">Nucleus</keyword>
<dbReference type="SUPFAM" id="SSF50978">
    <property type="entry name" value="WD40 repeat-like"/>
    <property type="match status" value="1"/>
</dbReference>
<evidence type="ECO:0000256" key="5">
    <source>
        <dbReference type="ARBA" id="ARBA00012483"/>
    </source>
</evidence>
<keyword evidence="13" id="KW-0853">WD repeat</keyword>
<feature type="non-terminal residue" evidence="15">
    <location>
        <position position="1"/>
    </location>
</feature>
<dbReference type="GO" id="GO:0061630">
    <property type="term" value="F:ubiquitin protein ligase activity"/>
    <property type="evidence" value="ECO:0007669"/>
    <property type="project" value="UniProtKB-EC"/>
</dbReference>
<comment type="catalytic activity">
    <reaction evidence="1">
        <text>S-ubiquitinyl-[E2 ubiquitin-conjugating enzyme]-L-cysteine + [acceptor protein]-L-lysine = [E2 ubiquitin-conjugating enzyme]-L-cysteine + N(6)-ubiquitinyl-[acceptor protein]-L-lysine.</text>
        <dbReference type="EC" id="2.3.2.27"/>
    </reaction>
</comment>
<evidence type="ECO:0000256" key="1">
    <source>
        <dbReference type="ARBA" id="ARBA00000900"/>
    </source>
</evidence>
<dbReference type="Gene3D" id="2.130.10.10">
    <property type="entry name" value="YVTN repeat-like/Quinoprotein amine dehydrogenase"/>
    <property type="match status" value="1"/>
</dbReference>
<feature type="domain" description="E3 ubiquitin-protein ligase RFWD3-like WD40" evidence="14">
    <location>
        <begin position="79"/>
        <end position="342"/>
    </location>
</feature>
<dbReference type="EC" id="2.3.2.27" evidence="5"/>
<dbReference type="AlphaFoldDB" id="E4YXT6"/>
<proteinExistence type="predicted"/>
<dbReference type="SMART" id="SM00320">
    <property type="entry name" value="WD40"/>
    <property type="match status" value="2"/>
</dbReference>
<dbReference type="EMBL" id="FN655852">
    <property type="protein sequence ID" value="CBY40269.1"/>
    <property type="molecule type" value="Genomic_DNA"/>
</dbReference>
<evidence type="ECO:0000256" key="9">
    <source>
        <dbReference type="ARBA" id="ARBA00022763"/>
    </source>
</evidence>
<dbReference type="Pfam" id="PF23419">
    <property type="entry name" value="WD40_RFWD3"/>
    <property type="match status" value="1"/>
</dbReference>
<evidence type="ECO:0000256" key="11">
    <source>
        <dbReference type="ARBA" id="ARBA00023204"/>
    </source>
</evidence>
<keyword evidence="9" id="KW-0227">DNA damage</keyword>
<dbReference type="InterPro" id="IPR001680">
    <property type="entry name" value="WD40_rpt"/>
</dbReference>
<feature type="repeat" description="WD" evidence="13">
    <location>
        <begin position="132"/>
        <end position="171"/>
    </location>
</feature>
<dbReference type="PANTHER" id="PTHR16047">
    <property type="entry name" value="RFWD3 PROTEIN"/>
    <property type="match status" value="1"/>
</dbReference>
<keyword evidence="10" id="KW-0833">Ubl conjugation pathway</keyword>
<evidence type="ECO:0000256" key="4">
    <source>
        <dbReference type="ARBA" id="ARBA00004906"/>
    </source>
</evidence>
<dbReference type="GO" id="GO:0016567">
    <property type="term" value="P:protein ubiquitination"/>
    <property type="evidence" value="ECO:0007669"/>
    <property type="project" value="InterPro"/>
</dbReference>
<keyword evidence="11" id="KW-0234">DNA repair</keyword>
<dbReference type="GO" id="GO:0005737">
    <property type="term" value="C:cytoplasm"/>
    <property type="evidence" value="ECO:0007669"/>
    <property type="project" value="UniProtKB-SubCell"/>
</dbReference>
<evidence type="ECO:0000256" key="3">
    <source>
        <dbReference type="ARBA" id="ARBA00004496"/>
    </source>
</evidence>
<dbReference type="InterPro" id="IPR036322">
    <property type="entry name" value="WD40_repeat_dom_sf"/>
</dbReference>
<gene>
    <name evidence="15" type="ORF">GSOID_T00022255001</name>
</gene>
<evidence type="ECO:0000256" key="12">
    <source>
        <dbReference type="ARBA" id="ARBA00023242"/>
    </source>
</evidence>
<evidence type="ECO:0000313" key="15">
    <source>
        <dbReference type="EMBL" id="CBY40269.1"/>
    </source>
</evidence>
<comment type="pathway">
    <text evidence="4">Protein modification; protein ubiquitination.</text>
</comment>
<dbReference type="InterPro" id="IPR037381">
    <property type="entry name" value="RFWD3"/>
</dbReference>
<dbReference type="Proteomes" id="UP000011014">
    <property type="component" value="Unassembled WGS sequence"/>
</dbReference>
<dbReference type="PANTHER" id="PTHR16047:SF7">
    <property type="entry name" value="E3 UBIQUITIN-PROTEIN LIGASE RFWD3"/>
    <property type="match status" value="1"/>
</dbReference>
<dbReference type="GO" id="GO:0016605">
    <property type="term" value="C:PML body"/>
    <property type="evidence" value="ECO:0007669"/>
    <property type="project" value="UniProtKB-SubCell"/>
</dbReference>
<evidence type="ECO:0000256" key="6">
    <source>
        <dbReference type="ARBA" id="ARBA00022490"/>
    </source>
</evidence>